<name>A0A4P7NPH9_PYROR</name>
<organism evidence="3 4">
    <name type="scientific">Pyricularia oryzae</name>
    <name type="common">Rice blast fungus</name>
    <name type="synonym">Magnaporthe oryzae</name>
    <dbReference type="NCBI Taxonomy" id="318829"/>
    <lineage>
        <taxon>Eukaryota</taxon>
        <taxon>Fungi</taxon>
        <taxon>Dikarya</taxon>
        <taxon>Ascomycota</taxon>
        <taxon>Pezizomycotina</taxon>
        <taxon>Sordariomycetes</taxon>
        <taxon>Sordariomycetidae</taxon>
        <taxon>Magnaporthales</taxon>
        <taxon>Pyriculariaceae</taxon>
        <taxon>Pyricularia</taxon>
    </lineage>
</organism>
<dbReference type="EMBL" id="CP034209">
    <property type="protein sequence ID" value="QBZ64217.1"/>
    <property type="molecule type" value="Genomic_DNA"/>
</dbReference>
<dbReference type="InterPro" id="IPR027372">
    <property type="entry name" value="Phytase-like_dom"/>
</dbReference>
<evidence type="ECO:0000256" key="1">
    <source>
        <dbReference type="SAM" id="SignalP"/>
    </source>
</evidence>
<dbReference type="PANTHER" id="PTHR37957:SF1">
    <property type="entry name" value="PHYTASE-LIKE DOMAIN-CONTAINING PROTEIN"/>
    <property type="match status" value="1"/>
</dbReference>
<feature type="signal peptide" evidence="1">
    <location>
        <begin position="1"/>
        <end position="16"/>
    </location>
</feature>
<feature type="chain" id="PRO_5020790894" description="Phytase-like domain-containing protein" evidence="1">
    <location>
        <begin position="17"/>
        <end position="807"/>
    </location>
</feature>
<evidence type="ECO:0000313" key="3">
    <source>
        <dbReference type="EMBL" id="QBZ64217.1"/>
    </source>
</evidence>
<dbReference type="SUPFAM" id="SSF53474">
    <property type="entry name" value="alpha/beta-Hydrolases"/>
    <property type="match status" value="1"/>
</dbReference>
<protein>
    <recommendedName>
        <fullName evidence="2">Phytase-like domain-containing protein</fullName>
    </recommendedName>
</protein>
<dbReference type="Pfam" id="PF13449">
    <property type="entry name" value="Phytase-like"/>
    <property type="match status" value="1"/>
</dbReference>
<reference evidence="3 4" key="1">
    <citation type="journal article" date="2019" name="Mol. Biol. Evol.">
        <title>Blast fungal genomes show frequent chromosomal changes, gene gains and losses, and effector gene turnover.</title>
        <authorList>
            <person name="Gomez Luciano L.B."/>
            <person name="Jason Tsai I."/>
            <person name="Chuma I."/>
            <person name="Tosa Y."/>
            <person name="Chen Y.H."/>
            <person name="Li J.Y."/>
            <person name="Li M.Y."/>
            <person name="Jade Lu M.Y."/>
            <person name="Nakayashiki H."/>
            <person name="Li W.H."/>
        </authorList>
    </citation>
    <scope>NUCLEOTIDE SEQUENCE [LARGE SCALE GENOMIC DNA]</scope>
    <source>
        <strain evidence="3">MZ5-1-6</strain>
    </source>
</reference>
<dbReference type="PANTHER" id="PTHR37957">
    <property type="entry name" value="BLR7070 PROTEIN"/>
    <property type="match status" value="1"/>
</dbReference>
<dbReference type="Proteomes" id="UP000294847">
    <property type="component" value="Chromosome 6"/>
</dbReference>
<dbReference type="AlphaFoldDB" id="A0A4P7NPH9"/>
<gene>
    <name evidence="3" type="ORF">PoMZ_05911</name>
</gene>
<evidence type="ECO:0000259" key="2">
    <source>
        <dbReference type="Pfam" id="PF13449"/>
    </source>
</evidence>
<sequence>MRFAVLTSLLATAITAFPLEPRQNVLTGTGSGIYPAHYTTDHTLAKHTIYMPINPPPDVKLPVAVWGNGACLANGLRFQDFLTEIASHGYIAIASGAPNGTGNTTSRWMTDSIDWVGKHAGEGRYATVDAKRIVAAGQSCGGLETYDQKNDPRIRGLGIFNSGLRNNTNGVANITKPVFYFLGGPTDMAYVNGERDYKNLPAGTPSWKGNQPVGHAGTYRQLYGGTFGVAAVKWLDWLLKGDATAADFFKGDGAVAAGWVVESKNLDKSLTFFYIANILQHILDFTNMQSLIKFSILMVGAWLATAETIDKTCGRSEGIIHYAHERHMAGFGALPADFRDKYHDTVSIGSAIQITNWAMPPWNDTDNTPYTGILWGLGDRGWNNEGTVNHQPRVHRFALTLVPDYPTPRERIRLEYLDTILLRDPQGNPMTGLDPDDWGGVEFPYFPLLPSATYLGDGWGGGDQNEITTRVAIDPESLHVDEAAGILTIGDEYGPMIYTFSMSGRMISATAPPGAFLPYRGSNATHMEPSFSSDDPRIGDPGRWPITAEPASGRPNNRGFEALAVSPAGDGMFALMQAPLMQEGMHQPDEHRVARLLYYKREARAGDELSHTLEAEYLVPMPRWSKTGEAETLPTYTDMVWLSRWQVLVLARSMGQGRGGAAGAHSSYRQVDVVDLRTAENVLGAKDARYEQTLDPEDGAPNAWARIKPALHCGFLDINDGIDLYEYGLHSSGEDDVDLMSEKWEGITLANTGTPREWFLFAASDNDYATQNGFVKGGLVTYKDQRKISIDTHILAFRVRLPLGMPY</sequence>
<accession>A0A4P7NPH9</accession>
<dbReference type="InterPro" id="IPR029058">
    <property type="entry name" value="AB_hydrolase_fold"/>
</dbReference>
<evidence type="ECO:0000313" key="4">
    <source>
        <dbReference type="Proteomes" id="UP000294847"/>
    </source>
</evidence>
<dbReference type="Gene3D" id="3.40.50.1820">
    <property type="entry name" value="alpha/beta hydrolase"/>
    <property type="match status" value="1"/>
</dbReference>
<keyword evidence="1" id="KW-0732">Signal</keyword>
<proteinExistence type="predicted"/>
<feature type="domain" description="Phytase-like" evidence="2">
    <location>
        <begin position="371"/>
        <end position="768"/>
    </location>
</feature>